<evidence type="ECO:0000313" key="2">
    <source>
        <dbReference type="EMBL" id="MBM3330635.1"/>
    </source>
</evidence>
<dbReference type="SUPFAM" id="SSF69322">
    <property type="entry name" value="Tricorn protease domain 2"/>
    <property type="match status" value="1"/>
</dbReference>
<dbReference type="Proteomes" id="UP000779900">
    <property type="component" value="Unassembled WGS sequence"/>
</dbReference>
<dbReference type="AlphaFoldDB" id="A0A937XBI6"/>
<evidence type="ECO:0000256" key="1">
    <source>
        <dbReference type="SAM" id="SignalP"/>
    </source>
</evidence>
<feature type="chain" id="PRO_5037290883" evidence="1">
    <location>
        <begin position="22"/>
        <end position="800"/>
    </location>
</feature>
<dbReference type="InterPro" id="IPR051200">
    <property type="entry name" value="Host-pathogen_enzymatic-act"/>
</dbReference>
<keyword evidence="1" id="KW-0732">Signal</keyword>
<dbReference type="InterPro" id="IPR011044">
    <property type="entry name" value="Quino_amine_DH_bsu"/>
</dbReference>
<feature type="signal peptide" evidence="1">
    <location>
        <begin position="1"/>
        <end position="21"/>
    </location>
</feature>
<sequence length="800" mass="87077">MKKPSLVLLCALALGVGVSLAWTPTVPDTILLPDSLGPLRPGYHLAFGSSTDNIYVASESSDIIVVDGNTFQRIKRINTGTPVGGALLVSKHNRLYVSHPSQGRVGVIDCSTNEVVGSILVGSRPTLLCYSSGSDKLYCGDTIDKTVSVIGCASNALLKVVPVGRSLAAMAYDPTSNKVYAATRDGVLAISCSADSVVAAITAAKRPVSLCVNKRRQKLYAVGPEYQGLDTIYVISTQSDSVIAAMHGVAFRRGRLACNEATDRLYAMRSSDPDRILEFDCSGDTFTRACYIWDDAYSLAIACDTVRDRLYSLTNWGSLIEFDCETFDVVSKVGCAGWGRIIESDPDRRRMLYVYGDSEEAVLLPVDCRYDTTSVVTAVPLCGWRRVMYHNPATSRLYCRWGVTIGGVGVVDERVNSVVKQSFLGEAYYGHEMTYSRHSNKFYFAARKGIGVLDGATDSLLKVIDTKRDPDLSPSWCPDGNKVYSFVDDSTVQIAVVDCNTDSVVRNIAASDIVMRLEYLGDGRMLCYLGESLAVIDSRTDSIPLYAPIGGVGATAHTGDGGKMYVTRRDPDRLEAWDSHSFSLLTTIYWPYYDGRYKSTFLAYADTTKKLYWFVGDDSVLAIDATSDTVTARMATSVSLHGTCLDHTGRYMFCSSPYDSALRVYDTRADSLVGVYSHLPYPYPGCIASNPEQRCIYVGCGDVILVYPDAPPGVEEMPNADVRTTSPGPTVLRGNLHLPLASGVERRASSVLLDATGREVRNLKPGENDVRALAPGVYFVRGPMTEDGRPGDVRKVVLTK</sequence>
<protein>
    <submittedName>
        <fullName evidence="2">YncE family protein</fullName>
    </submittedName>
</protein>
<dbReference type="InterPro" id="IPR015943">
    <property type="entry name" value="WD40/YVTN_repeat-like_dom_sf"/>
</dbReference>
<dbReference type="PANTHER" id="PTHR47197:SF3">
    <property type="entry name" value="DIHYDRO-HEME D1 DEHYDROGENASE"/>
    <property type="match status" value="1"/>
</dbReference>
<accession>A0A937XBI6</accession>
<organism evidence="2 3">
    <name type="scientific">candidate division WOR-3 bacterium</name>
    <dbReference type="NCBI Taxonomy" id="2052148"/>
    <lineage>
        <taxon>Bacteria</taxon>
        <taxon>Bacteria division WOR-3</taxon>
    </lineage>
</organism>
<dbReference type="EMBL" id="VGIR01000007">
    <property type="protein sequence ID" value="MBM3330635.1"/>
    <property type="molecule type" value="Genomic_DNA"/>
</dbReference>
<reference evidence="2" key="1">
    <citation type="submission" date="2019-03" db="EMBL/GenBank/DDBJ databases">
        <title>Lake Tanganyika Metagenome-Assembled Genomes (MAGs).</title>
        <authorList>
            <person name="Tran P."/>
        </authorList>
    </citation>
    <scope>NUCLEOTIDE SEQUENCE</scope>
    <source>
        <strain evidence="2">K_DeepCast_150m_m2_040</strain>
    </source>
</reference>
<proteinExistence type="predicted"/>
<dbReference type="PANTHER" id="PTHR47197">
    <property type="entry name" value="PROTEIN NIRF"/>
    <property type="match status" value="1"/>
</dbReference>
<comment type="caution">
    <text evidence="2">The sequence shown here is derived from an EMBL/GenBank/DDBJ whole genome shotgun (WGS) entry which is preliminary data.</text>
</comment>
<name>A0A937XBI6_UNCW3</name>
<evidence type="ECO:0000313" key="3">
    <source>
        <dbReference type="Proteomes" id="UP000779900"/>
    </source>
</evidence>
<dbReference type="SUPFAM" id="SSF50969">
    <property type="entry name" value="YVTN repeat-like/Quinoprotein amine dehydrogenase"/>
    <property type="match status" value="1"/>
</dbReference>
<gene>
    <name evidence="2" type="ORF">FJY68_02135</name>
</gene>
<dbReference type="Gene3D" id="2.130.10.10">
    <property type="entry name" value="YVTN repeat-like/Quinoprotein amine dehydrogenase"/>
    <property type="match status" value="3"/>
</dbReference>